<dbReference type="CDD" id="cd07344">
    <property type="entry name" value="M48_yhfN_like"/>
    <property type="match status" value="1"/>
</dbReference>
<sequence>MRKLLSTGRRARLPETVYLHHEGRKIEVRLKPNARAKRLILRLDSKTGEPVATCPPGLGESKILHFLQKNVNWLVDRQQARAPNVPFEHGAVIPVRGLSHTLEHNDVARGTVRLLELEEGRILLVSGNESHMARRVTDWLKKQARKDLEEAVARHAAALDVKPASIRIKDTTSRWGSCSANRTLSFSWRVIMAPSFVLNYLAAHEVAHLREMNHSDRFWRHVETICPNYEDGQAWLRDQGRRLHSYGVEADD</sequence>
<dbReference type="EMBL" id="FOVR01000015">
    <property type="protein sequence ID" value="SFO88719.1"/>
    <property type="molecule type" value="Genomic_DNA"/>
</dbReference>
<dbReference type="Gene3D" id="3.30.2010.10">
    <property type="entry name" value="Metalloproteases ('zincins'), catalytic domain"/>
    <property type="match status" value="1"/>
</dbReference>
<dbReference type="Proteomes" id="UP000199236">
    <property type="component" value="Unassembled WGS sequence"/>
</dbReference>
<dbReference type="PANTHER" id="PTHR30399">
    <property type="entry name" value="UNCHARACTERIZED PROTEIN YGJP"/>
    <property type="match status" value="1"/>
</dbReference>
<protein>
    <recommendedName>
        <fullName evidence="1">YgjP-like metallopeptidase domain-containing protein</fullName>
    </recommendedName>
</protein>
<keyword evidence="3" id="KW-1185">Reference proteome</keyword>
<dbReference type="Pfam" id="PF01863">
    <property type="entry name" value="YgjP-like"/>
    <property type="match status" value="1"/>
</dbReference>
<evidence type="ECO:0000259" key="1">
    <source>
        <dbReference type="Pfam" id="PF01863"/>
    </source>
</evidence>
<dbReference type="InterPro" id="IPR002725">
    <property type="entry name" value="YgjP-like_metallopeptidase"/>
</dbReference>
<proteinExistence type="predicted"/>
<name>A0A1I5KUB3_9HYPH</name>
<organism evidence="2 3">
    <name type="scientific">Cohaesibacter marisflavi</name>
    <dbReference type="NCBI Taxonomy" id="655353"/>
    <lineage>
        <taxon>Bacteria</taxon>
        <taxon>Pseudomonadati</taxon>
        <taxon>Pseudomonadota</taxon>
        <taxon>Alphaproteobacteria</taxon>
        <taxon>Hyphomicrobiales</taxon>
        <taxon>Cohaesibacteraceae</taxon>
    </lineage>
</organism>
<dbReference type="RefSeq" id="WP_090075122.1">
    <property type="nucleotide sequence ID" value="NZ_FOVR01000015.1"/>
</dbReference>
<evidence type="ECO:0000313" key="3">
    <source>
        <dbReference type="Proteomes" id="UP000199236"/>
    </source>
</evidence>
<evidence type="ECO:0000313" key="2">
    <source>
        <dbReference type="EMBL" id="SFO88719.1"/>
    </source>
</evidence>
<dbReference type="InterPro" id="IPR053136">
    <property type="entry name" value="UTP_pyrophosphatase-like"/>
</dbReference>
<feature type="domain" description="YgjP-like metallopeptidase" evidence="1">
    <location>
        <begin position="38"/>
        <end position="238"/>
    </location>
</feature>
<dbReference type="OrthoDB" id="9795402at2"/>
<accession>A0A1I5KUB3</accession>
<dbReference type="AlphaFoldDB" id="A0A1I5KUB3"/>
<dbReference type="PANTHER" id="PTHR30399:SF1">
    <property type="entry name" value="UTP PYROPHOSPHATASE"/>
    <property type="match status" value="1"/>
</dbReference>
<gene>
    <name evidence="2" type="ORF">SAMN04488056_11523</name>
</gene>
<reference evidence="2 3" key="1">
    <citation type="submission" date="2016-10" db="EMBL/GenBank/DDBJ databases">
        <authorList>
            <person name="de Groot N.N."/>
        </authorList>
    </citation>
    <scope>NUCLEOTIDE SEQUENCE [LARGE SCALE GENOMIC DNA]</scope>
    <source>
        <strain evidence="2 3">CGMCC 1.9157</strain>
    </source>
</reference>
<dbReference type="STRING" id="655353.SAMN04488056_11523"/>